<keyword evidence="3" id="KW-1185">Reference proteome</keyword>
<dbReference type="EMBL" id="JBJKBG010000008">
    <property type="protein sequence ID" value="KAL3729055.1"/>
    <property type="molecule type" value="Genomic_DNA"/>
</dbReference>
<dbReference type="InterPro" id="IPR016123">
    <property type="entry name" value="Mog1/PsbP_a/b/a-sand"/>
</dbReference>
<reference evidence="2 3" key="1">
    <citation type="submission" date="2024-11" db="EMBL/GenBank/DDBJ databases">
        <title>Chromosome-level genome assembly of Eucalyptus globulus Labill. provides insights into its genome evolution.</title>
        <authorList>
            <person name="Li X."/>
        </authorList>
    </citation>
    <scope>NUCLEOTIDE SEQUENCE [LARGE SCALE GENOMIC DNA]</scope>
    <source>
        <strain evidence="2">CL2024</strain>
        <tissue evidence="2">Fresh tender leaves</tissue>
    </source>
</reference>
<evidence type="ECO:0000313" key="3">
    <source>
        <dbReference type="Proteomes" id="UP001634007"/>
    </source>
</evidence>
<gene>
    <name evidence="2" type="ORF">ACJRO7_033626</name>
</gene>
<name>A0ABD3JNA1_EUCGL</name>
<evidence type="ECO:0000313" key="2">
    <source>
        <dbReference type="EMBL" id="KAL3729055.1"/>
    </source>
</evidence>
<feature type="domain" description="PsbP C-terminal" evidence="1">
    <location>
        <begin position="34"/>
        <end position="90"/>
    </location>
</feature>
<dbReference type="Gene3D" id="3.40.1000.10">
    <property type="entry name" value="Mog1/PsbP, alpha/beta/alpha sandwich"/>
    <property type="match status" value="1"/>
</dbReference>
<accession>A0ABD3JNA1</accession>
<sequence length="129" mass="14222">MPAVRPSKREASLAIFAVLLNGCGPSASMATLRQEVDKAGVTVLFEEPAKESNNVGVVVSPIRLASLREFGSPQFVAGKLIQAKKTQNETKERRSFGFSLLRGEGNRAKAEKLSTTQREFFFNLLFKLY</sequence>
<organism evidence="2 3">
    <name type="scientific">Eucalyptus globulus</name>
    <name type="common">Tasmanian blue gum</name>
    <dbReference type="NCBI Taxonomy" id="34317"/>
    <lineage>
        <taxon>Eukaryota</taxon>
        <taxon>Viridiplantae</taxon>
        <taxon>Streptophyta</taxon>
        <taxon>Embryophyta</taxon>
        <taxon>Tracheophyta</taxon>
        <taxon>Spermatophyta</taxon>
        <taxon>Magnoliopsida</taxon>
        <taxon>eudicotyledons</taxon>
        <taxon>Gunneridae</taxon>
        <taxon>Pentapetalae</taxon>
        <taxon>rosids</taxon>
        <taxon>malvids</taxon>
        <taxon>Myrtales</taxon>
        <taxon>Myrtaceae</taxon>
        <taxon>Myrtoideae</taxon>
        <taxon>Eucalypteae</taxon>
        <taxon>Eucalyptus</taxon>
    </lineage>
</organism>
<dbReference type="Pfam" id="PF01789">
    <property type="entry name" value="PsbP"/>
    <property type="match status" value="1"/>
</dbReference>
<comment type="caution">
    <text evidence="2">The sequence shown here is derived from an EMBL/GenBank/DDBJ whole genome shotgun (WGS) entry which is preliminary data.</text>
</comment>
<dbReference type="AlphaFoldDB" id="A0ABD3JNA1"/>
<dbReference type="SUPFAM" id="SSF55724">
    <property type="entry name" value="Mog1p/PsbP-like"/>
    <property type="match status" value="1"/>
</dbReference>
<dbReference type="Proteomes" id="UP001634007">
    <property type="component" value="Unassembled WGS sequence"/>
</dbReference>
<evidence type="ECO:0000259" key="1">
    <source>
        <dbReference type="Pfam" id="PF01789"/>
    </source>
</evidence>
<proteinExistence type="predicted"/>
<dbReference type="InterPro" id="IPR002683">
    <property type="entry name" value="PsbP_C"/>
</dbReference>
<protein>
    <recommendedName>
        <fullName evidence="1">PsbP C-terminal domain-containing protein</fullName>
    </recommendedName>
</protein>